<dbReference type="InParanoid" id="A0A1C7NQF5"/>
<dbReference type="EMBL" id="LUGH01000014">
    <property type="protein sequence ID" value="OBZ91332.1"/>
    <property type="molecule type" value="Genomic_DNA"/>
</dbReference>
<reference evidence="1 2" key="1">
    <citation type="submission" date="2016-03" db="EMBL/GenBank/DDBJ databases">
        <title>Choanephora cucurbitarum.</title>
        <authorList>
            <person name="Min B."/>
            <person name="Park H."/>
            <person name="Park J.-H."/>
            <person name="Shin H.-D."/>
            <person name="Choi I.-G."/>
        </authorList>
    </citation>
    <scope>NUCLEOTIDE SEQUENCE [LARGE SCALE GENOMIC DNA]</scope>
    <source>
        <strain evidence="1 2">KUS-F28377</strain>
    </source>
</reference>
<sequence>MIGAKLSCNYYMNTLRGTEMTQQMANVVYSRTQFVTVVLSSLTLSLLHNETVDGPYKEYNMEINL</sequence>
<evidence type="ECO:0000313" key="1">
    <source>
        <dbReference type="EMBL" id="OBZ91332.1"/>
    </source>
</evidence>
<comment type="caution">
    <text evidence="1">The sequence shown here is derived from an EMBL/GenBank/DDBJ whole genome shotgun (WGS) entry which is preliminary data.</text>
</comment>
<protein>
    <submittedName>
        <fullName evidence="1">Uncharacterized protein</fullName>
    </submittedName>
</protein>
<keyword evidence="2" id="KW-1185">Reference proteome</keyword>
<organism evidence="1 2">
    <name type="scientific">Choanephora cucurbitarum</name>
    <dbReference type="NCBI Taxonomy" id="101091"/>
    <lineage>
        <taxon>Eukaryota</taxon>
        <taxon>Fungi</taxon>
        <taxon>Fungi incertae sedis</taxon>
        <taxon>Mucoromycota</taxon>
        <taxon>Mucoromycotina</taxon>
        <taxon>Mucoromycetes</taxon>
        <taxon>Mucorales</taxon>
        <taxon>Mucorineae</taxon>
        <taxon>Choanephoraceae</taxon>
        <taxon>Choanephoroideae</taxon>
        <taxon>Choanephora</taxon>
    </lineage>
</organism>
<proteinExistence type="predicted"/>
<accession>A0A1C7NQF5</accession>
<gene>
    <name evidence="1" type="ORF">A0J61_00594</name>
</gene>
<dbReference type="Proteomes" id="UP000093000">
    <property type="component" value="Unassembled WGS sequence"/>
</dbReference>
<name>A0A1C7NQF5_9FUNG</name>
<dbReference type="AlphaFoldDB" id="A0A1C7NQF5"/>
<evidence type="ECO:0000313" key="2">
    <source>
        <dbReference type="Proteomes" id="UP000093000"/>
    </source>
</evidence>